<name>A0A7W9SV99_ARMRO</name>
<evidence type="ECO:0000313" key="2">
    <source>
        <dbReference type="EMBL" id="MBB6053495.1"/>
    </source>
</evidence>
<evidence type="ECO:0000256" key="1">
    <source>
        <dbReference type="SAM" id="MobiDB-lite"/>
    </source>
</evidence>
<sequence>MTTANALTRVQVYKQVTRDRVLDVSEMLSLEPRRSKIAFTLVEFDESHKATVRVKHYADAADFKLVCWDILYGSFDEWTDYKGTVYDDGIQARTLSLRKDTKYRQPFVLKIDNGHGETLASGAVKMVEVRDSLTLLLSEFEARKLAQTVLDYIRDWETVNFRRRQEAMTVVLPLAELSQPTLPLHESEPETAPTEPEESPAPRSRRRSAKAA</sequence>
<evidence type="ECO:0000313" key="3">
    <source>
        <dbReference type="Proteomes" id="UP000520814"/>
    </source>
</evidence>
<accession>A0A7W9SV99</accession>
<dbReference type="Proteomes" id="UP000520814">
    <property type="component" value="Unassembled WGS sequence"/>
</dbReference>
<dbReference type="RefSeq" id="WP_184203587.1">
    <property type="nucleotide sequence ID" value="NZ_JACHGW010000007.1"/>
</dbReference>
<gene>
    <name evidence="2" type="ORF">HNQ39_005330</name>
</gene>
<organism evidence="2 3">
    <name type="scientific">Armatimonas rosea</name>
    <dbReference type="NCBI Taxonomy" id="685828"/>
    <lineage>
        <taxon>Bacteria</taxon>
        <taxon>Bacillati</taxon>
        <taxon>Armatimonadota</taxon>
        <taxon>Armatimonadia</taxon>
        <taxon>Armatimonadales</taxon>
        <taxon>Armatimonadaceae</taxon>
        <taxon>Armatimonas</taxon>
    </lineage>
</organism>
<protein>
    <submittedName>
        <fullName evidence="2">Uncharacterized protein</fullName>
    </submittedName>
</protein>
<feature type="region of interest" description="Disordered" evidence="1">
    <location>
        <begin position="178"/>
        <end position="212"/>
    </location>
</feature>
<keyword evidence="3" id="KW-1185">Reference proteome</keyword>
<feature type="compositionally biased region" description="Basic residues" evidence="1">
    <location>
        <begin position="203"/>
        <end position="212"/>
    </location>
</feature>
<proteinExistence type="predicted"/>
<dbReference type="EMBL" id="JACHGW010000007">
    <property type="protein sequence ID" value="MBB6053495.1"/>
    <property type="molecule type" value="Genomic_DNA"/>
</dbReference>
<comment type="caution">
    <text evidence="2">The sequence shown here is derived from an EMBL/GenBank/DDBJ whole genome shotgun (WGS) entry which is preliminary data.</text>
</comment>
<reference evidence="2 3" key="1">
    <citation type="submission" date="2020-08" db="EMBL/GenBank/DDBJ databases">
        <title>Genomic Encyclopedia of Type Strains, Phase IV (KMG-IV): sequencing the most valuable type-strain genomes for metagenomic binning, comparative biology and taxonomic classification.</title>
        <authorList>
            <person name="Goeker M."/>
        </authorList>
    </citation>
    <scope>NUCLEOTIDE SEQUENCE [LARGE SCALE GENOMIC DNA]</scope>
    <source>
        <strain evidence="2 3">DSM 23562</strain>
    </source>
</reference>
<dbReference type="AlphaFoldDB" id="A0A7W9SV99"/>